<evidence type="ECO:0000313" key="2">
    <source>
        <dbReference type="EMBL" id="TQD88339.1"/>
    </source>
</evidence>
<evidence type="ECO:0008006" key="4">
    <source>
        <dbReference type="Google" id="ProtNLM"/>
    </source>
</evidence>
<dbReference type="GO" id="GO:0016592">
    <property type="term" value="C:mediator complex"/>
    <property type="evidence" value="ECO:0007669"/>
    <property type="project" value="InterPro"/>
</dbReference>
<sequence>MNQYKLLSSKSRTSSNGKSTTKSTFEEKSLSQQSQNSARWPSFHCVCSVFSSGSVQLHWSQYPPNRTSAATKWFQTSKGLLGAGHSGIMAADAIITVSGAMHVVGVPIVNPSTVVVWEVAPGLGNGFHATPKISTTDGVPPSMSPEAASQSATTTTWGSGVTAVAFDPTRGGSVIAVVVVEGQYMSPYDPDEGLSITGWRVQRWESSLQPVVLHQIFGNPTSSFGGQAPMQTVWLSKVDTSIQPTNDFKSHLAAATTATTDARKTPDSGIEKVKRVSFDPFDQPSDVRTLARIVYSAHGGEIAVAFLRGGVHIFSGSNFAPVDNYKINVGAAIAAPAFSSTSCCSASVWYDSVKDCTVLKIIRVLPPAVPSSQVKANSSTWERAIAERYFFHLDKP</sequence>
<protein>
    <recommendedName>
        <fullName evidence="4">Mediator of RNA polymerase II transcription subunit 16</fullName>
    </recommendedName>
</protein>
<dbReference type="GO" id="GO:0006355">
    <property type="term" value="P:regulation of DNA-templated transcription"/>
    <property type="evidence" value="ECO:0007669"/>
    <property type="project" value="InterPro"/>
</dbReference>
<feature type="compositionally biased region" description="Low complexity" evidence="1">
    <location>
        <begin position="1"/>
        <end position="23"/>
    </location>
</feature>
<feature type="region of interest" description="Disordered" evidence="1">
    <location>
        <begin position="135"/>
        <end position="154"/>
    </location>
</feature>
<dbReference type="AlphaFoldDB" id="A0A540LPU1"/>
<comment type="caution">
    <text evidence="2">The sequence shown here is derived from an EMBL/GenBank/DDBJ whole genome shotgun (WGS) entry which is preliminary data.</text>
</comment>
<dbReference type="PANTHER" id="PTHR35130:SF1">
    <property type="entry name" value="MEDIATOR OF RNA POLYMERASE II TRANSCRIPTION SUBUNIT 16"/>
    <property type="match status" value="1"/>
</dbReference>
<reference evidence="2 3" key="1">
    <citation type="journal article" date="2019" name="G3 (Bethesda)">
        <title>Sequencing of a Wild Apple (Malus baccata) Genome Unravels the Differences Between Cultivated and Wild Apple Species Regarding Disease Resistance and Cold Tolerance.</title>
        <authorList>
            <person name="Chen X."/>
        </authorList>
    </citation>
    <scope>NUCLEOTIDE SEQUENCE [LARGE SCALE GENOMIC DNA]</scope>
    <source>
        <strain evidence="3">cv. Shandingzi</strain>
        <tissue evidence="2">Leaves</tissue>
    </source>
</reference>
<dbReference type="STRING" id="106549.A0A540LPU1"/>
<accession>A0A540LPU1</accession>
<proteinExistence type="predicted"/>
<name>A0A540LPU1_MALBA</name>
<dbReference type="EMBL" id="VIEB01000512">
    <property type="protein sequence ID" value="TQD88339.1"/>
    <property type="molecule type" value="Genomic_DNA"/>
</dbReference>
<dbReference type="InterPro" id="IPR038836">
    <property type="entry name" value="MED16"/>
</dbReference>
<evidence type="ECO:0000256" key="1">
    <source>
        <dbReference type="SAM" id="MobiDB-lite"/>
    </source>
</evidence>
<evidence type="ECO:0000313" key="3">
    <source>
        <dbReference type="Proteomes" id="UP000315295"/>
    </source>
</evidence>
<organism evidence="2 3">
    <name type="scientific">Malus baccata</name>
    <name type="common">Siberian crab apple</name>
    <name type="synonym">Pyrus baccata</name>
    <dbReference type="NCBI Taxonomy" id="106549"/>
    <lineage>
        <taxon>Eukaryota</taxon>
        <taxon>Viridiplantae</taxon>
        <taxon>Streptophyta</taxon>
        <taxon>Embryophyta</taxon>
        <taxon>Tracheophyta</taxon>
        <taxon>Spermatophyta</taxon>
        <taxon>Magnoliopsida</taxon>
        <taxon>eudicotyledons</taxon>
        <taxon>Gunneridae</taxon>
        <taxon>Pentapetalae</taxon>
        <taxon>rosids</taxon>
        <taxon>fabids</taxon>
        <taxon>Rosales</taxon>
        <taxon>Rosaceae</taxon>
        <taxon>Amygdaloideae</taxon>
        <taxon>Maleae</taxon>
        <taxon>Malus</taxon>
    </lineage>
</organism>
<gene>
    <name evidence="2" type="ORF">C1H46_026083</name>
</gene>
<dbReference type="PANTHER" id="PTHR35130">
    <property type="entry name" value="MEDIATOR OF RNA POLYMERASE II TRANSCRIPTION SUBUNIT 16"/>
    <property type="match status" value="1"/>
</dbReference>
<feature type="region of interest" description="Disordered" evidence="1">
    <location>
        <begin position="1"/>
        <end position="31"/>
    </location>
</feature>
<keyword evidence="3" id="KW-1185">Reference proteome</keyword>
<dbReference type="Proteomes" id="UP000315295">
    <property type="component" value="Unassembled WGS sequence"/>
</dbReference>